<dbReference type="GO" id="GO:0006874">
    <property type="term" value="P:intracellular calcium ion homeostasis"/>
    <property type="evidence" value="ECO:0007669"/>
    <property type="project" value="TreeGrafter"/>
</dbReference>
<dbReference type="Proteomes" id="UP000614334">
    <property type="component" value="Unassembled WGS sequence"/>
</dbReference>
<protein>
    <submittedName>
        <fullName evidence="10">Calcium proton exchanger</fullName>
    </submittedName>
</protein>
<dbReference type="InterPro" id="IPR044880">
    <property type="entry name" value="NCX_ion-bd_dom_sf"/>
</dbReference>
<keyword evidence="4 8" id="KW-0812">Transmembrane</keyword>
<gene>
    <name evidence="10" type="ORF">RHS01_07216</name>
</gene>
<dbReference type="InterPro" id="IPR004837">
    <property type="entry name" value="NaCa_Exmemb"/>
</dbReference>
<comment type="subcellular location">
    <subcellularLocation>
        <location evidence="1">Endomembrane system</location>
        <topology evidence="1">Multi-pass membrane protein</topology>
    </subcellularLocation>
</comment>
<evidence type="ECO:0000259" key="9">
    <source>
        <dbReference type="Pfam" id="PF01699"/>
    </source>
</evidence>
<feature type="transmembrane region" description="Helical" evidence="8">
    <location>
        <begin position="54"/>
        <end position="72"/>
    </location>
</feature>
<evidence type="ECO:0000256" key="2">
    <source>
        <dbReference type="ARBA" id="ARBA00008170"/>
    </source>
</evidence>
<dbReference type="PANTHER" id="PTHR31503">
    <property type="entry name" value="VACUOLAR CALCIUM ION TRANSPORTER"/>
    <property type="match status" value="1"/>
</dbReference>
<dbReference type="PANTHER" id="PTHR31503:SF22">
    <property type="entry name" value="VACUOLAR CALCIUM ION TRANSPORTER"/>
    <property type="match status" value="1"/>
</dbReference>
<dbReference type="GO" id="GO:0012505">
    <property type="term" value="C:endomembrane system"/>
    <property type="evidence" value="ECO:0007669"/>
    <property type="project" value="UniProtKB-SubCell"/>
</dbReference>
<reference evidence="10" key="1">
    <citation type="submission" date="2020-09" db="EMBL/GenBank/DDBJ databases">
        <title>Comparative genome analyses of four rice-infecting Rhizoctonia solani isolates reveal extensive enrichment of homogalacturonan modification genes.</title>
        <authorList>
            <person name="Lee D.-Y."/>
            <person name="Jeon J."/>
            <person name="Kim K.-T."/>
            <person name="Cheong K."/>
            <person name="Song H."/>
            <person name="Choi G."/>
            <person name="Ko J."/>
            <person name="Opiyo S.O."/>
            <person name="Zuo S."/>
            <person name="Madhav S."/>
            <person name="Lee Y.-H."/>
            <person name="Wang G.-L."/>
        </authorList>
    </citation>
    <scope>NUCLEOTIDE SEQUENCE</scope>
    <source>
        <strain evidence="10">AG1-IA B2</strain>
    </source>
</reference>
<organism evidence="10 11">
    <name type="scientific">Rhizoctonia solani</name>
    <dbReference type="NCBI Taxonomy" id="456999"/>
    <lineage>
        <taxon>Eukaryota</taxon>
        <taxon>Fungi</taxon>
        <taxon>Dikarya</taxon>
        <taxon>Basidiomycota</taxon>
        <taxon>Agaricomycotina</taxon>
        <taxon>Agaricomycetes</taxon>
        <taxon>Cantharellales</taxon>
        <taxon>Ceratobasidiaceae</taxon>
        <taxon>Rhizoctonia</taxon>
    </lineage>
</organism>
<comment type="similarity">
    <text evidence="2">Belongs to the Ca(2+):cation antiporter (CaCA) (TC 2.A.19) family.</text>
</comment>
<dbReference type="AlphaFoldDB" id="A0A8H7I9R6"/>
<evidence type="ECO:0000256" key="1">
    <source>
        <dbReference type="ARBA" id="ARBA00004127"/>
    </source>
</evidence>
<keyword evidence="5 8" id="KW-1133">Transmembrane helix</keyword>
<sequence length="261" mass="28212">MIQLMTLASIVLVIPTAYMSSLKHPSTPPIPGGTSAPTKTEVIDGSRYDGLLPLSHSAALILLALYIVYLFFQLRTHSDLFRPHYDDESVAEVEPSMSAISSAAWLFGISTATYLTADVLVGSIEKTANKYHVALGFIGLILLPLVANTAKHCTAARMAMHGHLDLIVGTSMGNSVVRSESSASGQITQLQSPTALLQIVSWIIGKGLTLAFAEFETVALFVSVIFFNLLVVNGKSNYMDGIMCCALYVVIAMASWEFWDY</sequence>
<evidence type="ECO:0000313" key="11">
    <source>
        <dbReference type="Proteomes" id="UP000614334"/>
    </source>
</evidence>
<dbReference type="Gene3D" id="1.20.1420.30">
    <property type="entry name" value="NCX, central ion-binding region"/>
    <property type="match status" value="1"/>
</dbReference>
<name>A0A8H7I9R6_9AGAM</name>
<evidence type="ECO:0000256" key="3">
    <source>
        <dbReference type="ARBA" id="ARBA00022448"/>
    </source>
</evidence>
<evidence type="ECO:0000313" key="10">
    <source>
        <dbReference type="EMBL" id="KAF8752999.1"/>
    </source>
</evidence>
<proteinExistence type="inferred from homology"/>
<dbReference type="GO" id="GO:0000329">
    <property type="term" value="C:fungal-type vacuole membrane"/>
    <property type="evidence" value="ECO:0007669"/>
    <property type="project" value="TreeGrafter"/>
</dbReference>
<accession>A0A8H7I9R6</accession>
<dbReference type="InterPro" id="IPR004713">
    <property type="entry name" value="CaH_exchang"/>
</dbReference>
<keyword evidence="3" id="KW-0813">Transport</keyword>
<keyword evidence="6" id="KW-0406">Ion transport</keyword>
<feature type="transmembrane region" description="Helical" evidence="8">
    <location>
        <begin position="238"/>
        <end position="259"/>
    </location>
</feature>
<feature type="transmembrane region" description="Helical" evidence="8">
    <location>
        <begin position="130"/>
        <end position="150"/>
    </location>
</feature>
<evidence type="ECO:0000256" key="5">
    <source>
        <dbReference type="ARBA" id="ARBA00022989"/>
    </source>
</evidence>
<evidence type="ECO:0000256" key="8">
    <source>
        <dbReference type="SAM" id="Phobius"/>
    </source>
</evidence>
<evidence type="ECO:0000256" key="6">
    <source>
        <dbReference type="ARBA" id="ARBA00023065"/>
    </source>
</evidence>
<dbReference type="GO" id="GO:0015369">
    <property type="term" value="F:calcium:proton antiporter activity"/>
    <property type="evidence" value="ECO:0007669"/>
    <property type="project" value="TreeGrafter"/>
</dbReference>
<evidence type="ECO:0000256" key="7">
    <source>
        <dbReference type="ARBA" id="ARBA00023136"/>
    </source>
</evidence>
<comment type="caution">
    <text evidence="10">The sequence shown here is derived from an EMBL/GenBank/DDBJ whole genome shotgun (WGS) entry which is preliminary data.</text>
</comment>
<feature type="transmembrane region" description="Helical" evidence="8">
    <location>
        <begin position="208"/>
        <end position="232"/>
    </location>
</feature>
<feature type="transmembrane region" description="Helical" evidence="8">
    <location>
        <begin position="104"/>
        <end position="124"/>
    </location>
</feature>
<evidence type="ECO:0000256" key="4">
    <source>
        <dbReference type="ARBA" id="ARBA00022692"/>
    </source>
</evidence>
<keyword evidence="7 8" id="KW-0472">Membrane</keyword>
<feature type="domain" description="Sodium/calcium exchanger membrane region" evidence="9">
    <location>
        <begin position="104"/>
        <end position="255"/>
    </location>
</feature>
<dbReference type="EMBL" id="JACYCF010000014">
    <property type="protein sequence ID" value="KAF8752999.1"/>
    <property type="molecule type" value="Genomic_DNA"/>
</dbReference>
<dbReference type="Pfam" id="PF01699">
    <property type="entry name" value="Na_Ca_ex"/>
    <property type="match status" value="1"/>
</dbReference>